<evidence type="ECO:0000313" key="2">
    <source>
        <dbReference type="EMBL" id="GBL83521.1"/>
    </source>
</evidence>
<dbReference type="Proteomes" id="UP000499080">
    <property type="component" value="Unassembled WGS sequence"/>
</dbReference>
<proteinExistence type="predicted"/>
<dbReference type="EMBL" id="BGPR01157654">
    <property type="protein sequence ID" value="GBL83574.1"/>
    <property type="molecule type" value="Genomic_DNA"/>
</dbReference>
<dbReference type="EMBL" id="BGPR01157632">
    <property type="protein sequence ID" value="GBL83469.1"/>
    <property type="molecule type" value="Genomic_DNA"/>
</dbReference>
<dbReference type="EMBL" id="BGPR01157647">
    <property type="protein sequence ID" value="GBL83538.1"/>
    <property type="molecule type" value="Genomic_DNA"/>
</dbReference>
<name>A0A4Y2AU29_ARAVE</name>
<evidence type="ECO:0000313" key="4">
    <source>
        <dbReference type="EMBL" id="GBL83574.1"/>
    </source>
</evidence>
<accession>A0A4Y2AU29</accession>
<comment type="caution">
    <text evidence="2">The sequence shown here is derived from an EMBL/GenBank/DDBJ whole genome shotgun (WGS) entry which is preliminary data.</text>
</comment>
<gene>
    <name evidence="2" type="ORF">AVEN_111900_1</name>
    <name evidence="1" type="ORF">AVEN_13442_1</name>
    <name evidence="3" type="ORF">AVEN_150734_1</name>
    <name evidence="4" type="ORF">AVEN_199214_1</name>
</gene>
<dbReference type="AlphaFoldDB" id="A0A4Y2AU29"/>
<organism evidence="2 5">
    <name type="scientific">Araneus ventricosus</name>
    <name type="common">Orbweaver spider</name>
    <name type="synonym">Epeira ventricosa</name>
    <dbReference type="NCBI Taxonomy" id="182803"/>
    <lineage>
        <taxon>Eukaryota</taxon>
        <taxon>Metazoa</taxon>
        <taxon>Ecdysozoa</taxon>
        <taxon>Arthropoda</taxon>
        <taxon>Chelicerata</taxon>
        <taxon>Arachnida</taxon>
        <taxon>Araneae</taxon>
        <taxon>Araneomorphae</taxon>
        <taxon>Entelegynae</taxon>
        <taxon>Araneoidea</taxon>
        <taxon>Araneidae</taxon>
        <taxon>Araneus</taxon>
    </lineage>
</organism>
<evidence type="ECO:0000313" key="5">
    <source>
        <dbReference type="Proteomes" id="UP000499080"/>
    </source>
</evidence>
<evidence type="ECO:0000313" key="3">
    <source>
        <dbReference type="EMBL" id="GBL83538.1"/>
    </source>
</evidence>
<sequence>MTPGLAPLSPKFSSTTAVGRSAITYDLTCNRSHRVQQVQWNRVSNQILSSPEDEILPLGHCSLPIKPWNDLIIHHVWLFL</sequence>
<reference evidence="2 5" key="1">
    <citation type="journal article" date="2019" name="Sci. Rep.">
        <title>Orb-weaving spider Araneus ventricosus genome elucidates the spidroin gene catalogue.</title>
        <authorList>
            <person name="Kono N."/>
            <person name="Nakamura H."/>
            <person name="Ohtoshi R."/>
            <person name="Moran D.A.P."/>
            <person name="Shinohara A."/>
            <person name="Yoshida Y."/>
            <person name="Fujiwara M."/>
            <person name="Mori M."/>
            <person name="Tomita M."/>
            <person name="Arakawa K."/>
        </authorList>
    </citation>
    <scope>NUCLEOTIDE SEQUENCE [LARGE SCALE GENOMIC DNA]</scope>
</reference>
<protein>
    <submittedName>
        <fullName evidence="2">Uncharacterized protein</fullName>
    </submittedName>
</protein>
<dbReference type="EMBL" id="BGPR01157643">
    <property type="protein sequence ID" value="GBL83521.1"/>
    <property type="molecule type" value="Genomic_DNA"/>
</dbReference>
<keyword evidence="5" id="KW-1185">Reference proteome</keyword>
<evidence type="ECO:0000313" key="1">
    <source>
        <dbReference type="EMBL" id="GBL83469.1"/>
    </source>
</evidence>